<dbReference type="Proteomes" id="UP000520156">
    <property type="component" value="Unassembled WGS sequence"/>
</dbReference>
<dbReference type="Gene3D" id="1.20.5.3310">
    <property type="match status" value="1"/>
</dbReference>
<evidence type="ECO:0000256" key="9">
    <source>
        <dbReference type="HAMAP-Rule" id="MF_00237"/>
    </source>
</evidence>
<gene>
    <name evidence="9 11" type="primary">tatB</name>
    <name evidence="11" type="ORF">H7F49_04500</name>
</gene>
<evidence type="ECO:0000256" key="8">
    <source>
        <dbReference type="ARBA" id="ARBA00023136"/>
    </source>
</evidence>
<sequence>MFDIGADELLLTAVVAIVVIGPKDLPRAMRVTGRWVAKMRKMSNAFRAGFENMVREAELEEMEREWKARNAAIMAAHPTVTADPDIDSAAAAAAAEGHVPALEHHPVTAEAPIAATPGTPDAVPGTAASADGVAAGHAGD</sequence>
<dbReference type="PANTHER" id="PTHR33162:SF1">
    <property type="entry name" value="SEC-INDEPENDENT PROTEIN TRANSLOCASE PROTEIN TATA, CHLOROPLASTIC"/>
    <property type="match status" value="1"/>
</dbReference>
<evidence type="ECO:0000256" key="7">
    <source>
        <dbReference type="ARBA" id="ARBA00023010"/>
    </source>
</evidence>
<comment type="function">
    <text evidence="9">Part of the twin-arginine translocation (Tat) system that transports large folded proteins containing a characteristic twin-arginine motif in their signal peptide across membranes. Together with TatC, TatB is part of a receptor directly interacting with Tat signal peptides. TatB may form an oligomeric binding site that transiently accommodates folded Tat precursor proteins before their translocation.</text>
</comment>
<accession>A0A7X1F5X1</accession>
<dbReference type="GO" id="GO:0033281">
    <property type="term" value="C:TAT protein transport complex"/>
    <property type="evidence" value="ECO:0007669"/>
    <property type="project" value="UniProtKB-UniRule"/>
</dbReference>
<comment type="similarity">
    <text evidence="9">Belongs to the TatB family.</text>
</comment>
<evidence type="ECO:0000256" key="10">
    <source>
        <dbReference type="SAM" id="MobiDB-lite"/>
    </source>
</evidence>
<organism evidence="11 12">
    <name type="scientific">Novosphingobium aerophilum</name>
    <dbReference type="NCBI Taxonomy" id="2839843"/>
    <lineage>
        <taxon>Bacteria</taxon>
        <taxon>Pseudomonadati</taxon>
        <taxon>Pseudomonadota</taxon>
        <taxon>Alphaproteobacteria</taxon>
        <taxon>Sphingomonadales</taxon>
        <taxon>Sphingomonadaceae</taxon>
        <taxon>Novosphingobium</taxon>
    </lineage>
</organism>
<keyword evidence="8 9" id="KW-0472">Membrane</keyword>
<dbReference type="GO" id="GO:0043953">
    <property type="term" value="P:protein transport by the Tat complex"/>
    <property type="evidence" value="ECO:0007669"/>
    <property type="project" value="UniProtKB-UniRule"/>
</dbReference>
<comment type="caution">
    <text evidence="11">The sequence shown here is derived from an EMBL/GenBank/DDBJ whole genome shotgun (WGS) entry which is preliminary data.</text>
</comment>
<feature type="compositionally biased region" description="Low complexity" evidence="10">
    <location>
        <begin position="125"/>
        <end position="140"/>
    </location>
</feature>
<evidence type="ECO:0000313" key="11">
    <source>
        <dbReference type="EMBL" id="MBC2650955.1"/>
    </source>
</evidence>
<keyword evidence="2 9" id="KW-0813">Transport</keyword>
<feature type="region of interest" description="Disordered" evidence="10">
    <location>
        <begin position="116"/>
        <end position="140"/>
    </location>
</feature>
<evidence type="ECO:0000256" key="1">
    <source>
        <dbReference type="ARBA" id="ARBA00004167"/>
    </source>
</evidence>
<evidence type="ECO:0000256" key="6">
    <source>
        <dbReference type="ARBA" id="ARBA00022989"/>
    </source>
</evidence>
<evidence type="ECO:0000256" key="5">
    <source>
        <dbReference type="ARBA" id="ARBA00022927"/>
    </source>
</evidence>
<keyword evidence="3 9" id="KW-1003">Cell membrane</keyword>
<dbReference type="Pfam" id="PF02416">
    <property type="entry name" value="TatA_B_E"/>
    <property type="match status" value="1"/>
</dbReference>
<evidence type="ECO:0000256" key="4">
    <source>
        <dbReference type="ARBA" id="ARBA00022692"/>
    </source>
</evidence>
<dbReference type="GO" id="GO:0008320">
    <property type="term" value="F:protein transmembrane transporter activity"/>
    <property type="evidence" value="ECO:0007669"/>
    <property type="project" value="UniProtKB-UniRule"/>
</dbReference>
<evidence type="ECO:0000256" key="3">
    <source>
        <dbReference type="ARBA" id="ARBA00022475"/>
    </source>
</evidence>
<keyword evidence="12" id="KW-1185">Reference proteome</keyword>
<dbReference type="PRINTS" id="PR01506">
    <property type="entry name" value="TATBPROTEIN"/>
</dbReference>
<keyword evidence="5 9" id="KW-0653">Protein transport</keyword>
<keyword evidence="4 9" id="KW-0812">Transmembrane</keyword>
<proteinExistence type="inferred from homology"/>
<dbReference type="HAMAP" id="MF_00237">
    <property type="entry name" value="TatB"/>
    <property type="match status" value="1"/>
</dbReference>
<dbReference type="NCBIfam" id="TIGR01410">
    <property type="entry name" value="tatB"/>
    <property type="match status" value="1"/>
</dbReference>
<comment type="subcellular location">
    <subcellularLocation>
        <location evidence="9">Cell membrane</location>
        <topology evidence="9">Single-pass membrane protein</topology>
    </subcellularLocation>
    <subcellularLocation>
        <location evidence="1">Membrane</location>
        <topology evidence="1">Single-pass membrane protein</topology>
    </subcellularLocation>
</comment>
<reference evidence="11 12" key="1">
    <citation type="submission" date="2020-08" db="EMBL/GenBank/DDBJ databases">
        <title>The genome sequence of Novosphingobium flavum 4Y4.</title>
        <authorList>
            <person name="Liu Y."/>
        </authorList>
    </citation>
    <scope>NUCLEOTIDE SEQUENCE [LARGE SCALE GENOMIC DNA]</scope>
    <source>
        <strain evidence="11 12">4Y4</strain>
    </source>
</reference>
<dbReference type="InterPro" id="IPR018448">
    <property type="entry name" value="TatB"/>
</dbReference>
<dbReference type="RefSeq" id="WP_185682383.1">
    <property type="nucleotide sequence ID" value="NZ_JACLAU010000004.1"/>
</dbReference>
<keyword evidence="7 9" id="KW-0811">Translocation</keyword>
<comment type="subunit">
    <text evidence="9">The Tat system comprises two distinct complexes: a TatABC complex, containing multiple copies of TatA, TatB and TatC subunits, and a separate TatA complex, containing only TatA subunits. Substrates initially bind to the TatABC complex, which probably triggers association of the separate TatA complex to form the active translocon.</text>
</comment>
<dbReference type="PANTHER" id="PTHR33162">
    <property type="entry name" value="SEC-INDEPENDENT PROTEIN TRANSLOCASE PROTEIN TATA, CHLOROPLASTIC"/>
    <property type="match status" value="1"/>
</dbReference>
<keyword evidence="6 9" id="KW-1133">Transmembrane helix</keyword>
<evidence type="ECO:0000313" key="12">
    <source>
        <dbReference type="Proteomes" id="UP000520156"/>
    </source>
</evidence>
<protein>
    <recommendedName>
        <fullName evidence="9">Sec-independent protein translocase protein TatB</fullName>
    </recommendedName>
</protein>
<evidence type="ECO:0000256" key="2">
    <source>
        <dbReference type="ARBA" id="ARBA00022448"/>
    </source>
</evidence>
<dbReference type="InterPro" id="IPR003369">
    <property type="entry name" value="TatA/B/E"/>
</dbReference>
<name>A0A7X1F5X1_9SPHN</name>
<dbReference type="EMBL" id="JACLAU010000004">
    <property type="protein sequence ID" value="MBC2650955.1"/>
    <property type="molecule type" value="Genomic_DNA"/>
</dbReference>
<dbReference type="AlphaFoldDB" id="A0A7X1F5X1"/>